<evidence type="ECO:0000313" key="2">
    <source>
        <dbReference type="Proteomes" id="UP000199111"/>
    </source>
</evidence>
<evidence type="ECO:0000313" key="1">
    <source>
        <dbReference type="EMBL" id="SFJ09167.1"/>
    </source>
</evidence>
<reference evidence="2" key="1">
    <citation type="submission" date="2016-10" db="EMBL/GenBank/DDBJ databases">
        <authorList>
            <person name="Varghese N."/>
            <person name="Submissions S."/>
        </authorList>
    </citation>
    <scope>NUCLEOTIDE SEQUENCE [LARGE SCALE GENOMIC DNA]</scope>
    <source>
        <strain evidence="2">CGMCC 4.2126</strain>
    </source>
</reference>
<organism evidence="1 2">
    <name type="scientific">Streptosporangium canum</name>
    <dbReference type="NCBI Taxonomy" id="324952"/>
    <lineage>
        <taxon>Bacteria</taxon>
        <taxon>Bacillati</taxon>
        <taxon>Actinomycetota</taxon>
        <taxon>Actinomycetes</taxon>
        <taxon>Streptosporangiales</taxon>
        <taxon>Streptosporangiaceae</taxon>
        <taxon>Streptosporangium</taxon>
    </lineage>
</organism>
<proteinExistence type="predicted"/>
<name>A0A1I3NJ23_9ACTN</name>
<dbReference type="Proteomes" id="UP000199111">
    <property type="component" value="Unassembled WGS sequence"/>
</dbReference>
<sequence>MTRTASAVPFLYGGRAAGRTSTVPARPAVLRMTPCTLPPPDRPVADVFRTVAAGPPKPVV</sequence>
<dbReference type="AlphaFoldDB" id="A0A1I3NJ23"/>
<keyword evidence="2" id="KW-1185">Reference proteome</keyword>
<gene>
    <name evidence="1" type="ORF">SAMN05216275_106238</name>
</gene>
<accession>A0A1I3NJ23</accession>
<dbReference type="RefSeq" id="WP_143120891.1">
    <property type="nucleotide sequence ID" value="NZ_FOQY01000006.1"/>
</dbReference>
<dbReference type="EMBL" id="FOQY01000006">
    <property type="protein sequence ID" value="SFJ09167.1"/>
    <property type="molecule type" value="Genomic_DNA"/>
</dbReference>
<protein>
    <submittedName>
        <fullName evidence="1">Uncharacterized protein</fullName>
    </submittedName>
</protein>
<dbReference type="GeneID" id="96303950"/>